<feature type="transmembrane region" description="Helical" evidence="1">
    <location>
        <begin position="35"/>
        <end position="55"/>
    </location>
</feature>
<comment type="caution">
    <text evidence="2">The sequence shown here is derived from an EMBL/GenBank/DDBJ whole genome shotgun (WGS) entry which is preliminary data.</text>
</comment>
<dbReference type="EMBL" id="ACZI02000002">
    <property type="protein sequence ID" value="EFV12936.1"/>
    <property type="molecule type" value="Genomic_DNA"/>
</dbReference>
<protein>
    <submittedName>
        <fullName evidence="2">Uncharacterized protein</fullName>
    </submittedName>
</protein>
<proteinExistence type="predicted"/>
<accession>E5XRS1</accession>
<dbReference type="STRING" id="679197.HMPREF9336_02193"/>
<dbReference type="HOGENOM" id="CLU_2332061_0_0_11"/>
<sequence>MHEDHIGPQFDLDGIRGDPDEEQIENAVGQLPKPLVVRAVVVALANFVAAVTGWNLSTNRWLDAALAAYAVVAPAAVAVWLRGRAKPKTARAGRHRAA</sequence>
<keyword evidence="1" id="KW-0812">Transmembrane</keyword>
<organism evidence="2 3">
    <name type="scientific">Segniliparus rugosus (strain ATCC BAA-974 / DSM 45345 / CCUG 50838 / CIP 108380 / JCM 13579 / CDC 945)</name>
    <dbReference type="NCBI Taxonomy" id="679197"/>
    <lineage>
        <taxon>Bacteria</taxon>
        <taxon>Bacillati</taxon>
        <taxon>Actinomycetota</taxon>
        <taxon>Actinomycetes</taxon>
        <taxon>Mycobacteriales</taxon>
        <taxon>Segniliparaceae</taxon>
        <taxon>Segniliparus</taxon>
    </lineage>
</organism>
<keyword evidence="1" id="KW-0472">Membrane</keyword>
<feature type="transmembrane region" description="Helical" evidence="1">
    <location>
        <begin position="61"/>
        <end position="81"/>
    </location>
</feature>
<dbReference type="RefSeq" id="WP_007470320.1">
    <property type="nucleotide sequence ID" value="NZ_KI391953.1"/>
</dbReference>
<dbReference type="AlphaFoldDB" id="E5XRS1"/>
<evidence type="ECO:0000313" key="2">
    <source>
        <dbReference type="EMBL" id="EFV12936.1"/>
    </source>
</evidence>
<evidence type="ECO:0000256" key="1">
    <source>
        <dbReference type="SAM" id="Phobius"/>
    </source>
</evidence>
<keyword evidence="1" id="KW-1133">Transmembrane helix</keyword>
<reference evidence="2 3" key="1">
    <citation type="journal article" date="2011" name="Stand. Genomic Sci.">
        <title>High quality draft genome sequence of Segniliparus rugosus CDC 945(T)= (ATCC BAA-974(T)).</title>
        <authorList>
            <person name="Earl A.M."/>
            <person name="Desjardins C.A."/>
            <person name="Fitzgerald M.G."/>
            <person name="Arachchi H.M."/>
            <person name="Zeng Q."/>
            <person name="Mehta T."/>
            <person name="Griggs A."/>
            <person name="Birren B.W."/>
            <person name="Toney N.C."/>
            <person name="Carr J."/>
            <person name="Posey J."/>
            <person name="Butler W.R."/>
        </authorList>
    </citation>
    <scope>NUCLEOTIDE SEQUENCE [LARGE SCALE GENOMIC DNA]</scope>
    <source>
        <strain evidence="3">ATCC BAA-974 / DSM 45345 / CCUG 50838 / CIP 108380 / JCM 13579 / CDC 945</strain>
    </source>
</reference>
<gene>
    <name evidence="2" type="ORF">HMPREF9336_02193</name>
</gene>
<keyword evidence="3" id="KW-1185">Reference proteome</keyword>
<evidence type="ECO:0000313" key="3">
    <source>
        <dbReference type="Proteomes" id="UP000004816"/>
    </source>
</evidence>
<name>E5XRS1_SEGRC</name>
<dbReference type="Proteomes" id="UP000004816">
    <property type="component" value="Unassembled WGS sequence"/>
</dbReference>